<dbReference type="Pfam" id="PF26520">
    <property type="entry name" value="MftB_chaperone"/>
    <property type="match status" value="1"/>
</dbReference>
<proteinExistence type="predicted"/>
<comment type="caution">
    <text evidence="1">The sequence shown here is derived from an EMBL/GenBank/DDBJ whole genome shotgun (WGS) entry which is preliminary data.</text>
</comment>
<protein>
    <submittedName>
        <fullName evidence="1">Mycofactocin biosynthesis chaperone MftB</fullName>
    </submittedName>
</protein>
<sequence length="93" mass="10793">MRSNFVYRLAGGVQVRREEFGLLFYDYRGPRLHFLPSKDLVDVQFFDGQKTHSELIESICAEHDWPKGLVSDKVNQILELLKTKGLIHEQSVC</sequence>
<accession>A0A9D6V1S2</accession>
<dbReference type="NCBIfam" id="TIGR03967">
    <property type="entry name" value="mycofact_MftB"/>
    <property type="match status" value="1"/>
</dbReference>
<dbReference type="Proteomes" id="UP000807825">
    <property type="component" value="Unassembled WGS sequence"/>
</dbReference>
<evidence type="ECO:0000313" key="1">
    <source>
        <dbReference type="EMBL" id="MBI5248441.1"/>
    </source>
</evidence>
<organism evidence="1 2">
    <name type="scientific">Desulfomonile tiedjei</name>
    <dbReference type="NCBI Taxonomy" id="2358"/>
    <lineage>
        <taxon>Bacteria</taxon>
        <taxon>Pseudomonadati</taxon>
        <taxon>Thermodesulfobacteriota</taxon>
        <taxon>Desulfomonilia</taxon>
        <taxon>Desulfomonilales</taxon>
        <taxon>Desulfomonilaceae</taxon>
        <taxon>Desulfomonile</taxon>
    </lineage>
</organism>
<dbReference type="EMBL" id="JACRDE010000091">
    <property type="protein sequence ID" value="MBI5248441.1"/>
    <property type="molecule type" value="Genomic_DNA"/>
</dbReference>
<dbReference type="AlphaFoldDB" id="A0A9D6V1S2"/>
<gene>
    <name evidence="1" type="primary">mftB</name>
    <name evidence="1" type="ORF">HY912_03005</name>
</gene>
<dbReference type="InterPro" id="IPR023850">
    <property type="entry name" value="MftB"/>
</dbReference>
<reference evidence="1" key="1">
    <citation type="submission" date="2020-07" db="EMBL/GenBank/DDBJ databases">
        <title>Huge and variable diversity of episymbiotic CPR bacteria and DPANN archaea in groundwater ecosystems.</title>
        <authorList>
            <person name="He C.Y."/>
            <person name="Keren R."/>
            <person name="Whittaker M."/>
            <person name="Farag I.F."/>
            <person name="Doudna J."/>
            <person name="Cate J.H.D."/>
            <person name="Banfield J.F."/>
        </authorList>
    </citation>
    <scope>NUCLEOTIDE SEQUENCE</scope>
    <source>
        <strain evidence="1">NC_groundwater_1664_Pr3_B-0.1um_52_9</strain>
    </source>
</reference>
<name>A0A9D6V1S2_9BACT</name>
<evidence type="ECO:0000313" key="2">
    <source>
        <dbReference type="Proteomes" id="UP000807825"/>
    </source>
</evidence>